<proteinExistence type="predicted"/>
<gene>
    <name evidence="3" type="ORF">PHYPA_017475</name>
</gene>
<sequence length="73" mass="8158">MLITNLQALCCVIFLASMLQYKSIFADIYSLCRINLKDFSLQGCLLSSLPFDIISNVTSIDFTYDLNDNIAAP</sequence>
<dbReference type="AlphaFoldDB" id="A0A2K1JM70"/>
<dbReference type="InterPro" id="IPR040336">
    <property type="entry name" value="At1g61900-like"/>
</dbReference>
<dbReference type="Gramene" id="Pp3c13_16530V3.1">
    <property type="protein sequence ID" value="Pp3c13_16530V3.1"/>
    <property type="gene ID" value="Pp3c13_16530"/>
</dbReference>
<protein>
    <recommendedName>
        <fullName evidence="2">At1g61900-like C-terminal domain-containing protein</fullName>
    </recommendedName>
</protein>
<keyword evidence="5" id="KW-1185">Reference proteome</keyword>
<feature type="signal peptide" evidence="1">
    <location>
        <begin position="1"/>
        <end position="26"/>
    </location>
</feature>
<dbReference type="EMBL" id="ABEU02000013">
    <property type="protein sequence ID" value="PNR42645.1"/>
    <property type="molecule type" value="Genomic_DNA"/>
</dbReference>
<reference evidence="4" key="3">
    <citation type="submission" date="2020-12" db="UniProtKB">
        <authorList>
            <consortium name="EnsemblPlants"/>
        </authorList>
    </citation>
    <scope>IDENTIFICATION</scope>
</reference>
<keyword evidence="1" id="KW-0732">Signal</keyword>
<dbReference type="EnsemblPlants" id="Pp3c13_16530V3.1">
    <property type="protein sequence ID" value="Pp3c13_16530V3.1"/>
    <property type="gene ID" value="Pp3c13_16530"/>
</dbReference>
<feature type="chain" id="PRO_5036042893" description="At1g61900-like C-terminal domain-containing protein" evidence="1">
    <location>
        <begin position="27"/>
        <end position="73"/>
    </location>
</feature>
<organism evidence="3">
    <name type="scientific">Physcomitrium patens</name>
    <name type="common">Spreading-leaved earth moss</name>
    <name type="synonym">Physcomitrella patens</name>
    <dbReference type="NCBI Taxonomy" id="3218"/>
    <lineage>
        <taxon>Eukaryota</taxon>
        <taxon>Viridiplantae</taxon>
        <taxon>Streptophyta</taxon>
        <taxon>Embryophyta</taxon>
        <taxon>Bryophyta</taxon>
        <taxon>Bryophytina</taxon>
        <taxon>Bryopsida</taxon>
        <taxon>Funariidae</taxon>
        <taxon>Funariales</taxon>
        <taxon>Funariaceae</taxon>
        <taxon>Physcomitrium</taxon>
    </lineage>
</organism>
<dbReference type="Proteomes" id="UP000006727">
    <property type="component" value="Chromosome 13"/>
</dbReference>
<evidence type="ECO:0000256" key="1">
    <source>
        <dbReference type="SAM" id="SignalP"/>
    </source>
</evidence>
<reference evidence="3 5" key="2">
    <citation type="journal article" date="2018" name="Plant J.">
        <title>The Physcomitrella patens chromosome-scale assembly reveals moss genome structure and evolution.</title>
        <authorList>
            <person name="Lang D."/>
            <person name="Ullrich K.K."/>
            <person name="Murat F."/>
            <person name="Fuchs J."/>
            <person name="Jenkins J."/>
            <person name="Haas F.B."/>
            <person name="Piednoel M."/>
            <person name="Gundlach H."/>
            <person name="Van Bel M."/>
            <person name="Meyberg R."/>
            <person name="Vives C."/>
            <person name="Morata J."/>
            <person name="Symeonidi A."/>
            <person name="Hiss M."/>
            <person name="Muchero W."/>
            <person name="Kamisugi Y."/>
            <person name="Saleh O."/>
            <person name="Blanc G."/>
            <person name="Decker E.L."/>
            <person name="van Gessel N."/>
            <person name="Grimwood J."/>
            <person name="Hayes R.D."/>
            <person name="Graham S.W."/>
            <person name="Gunter L.E."/>
            <person name="McDaniel S.F."/>
            <person name="Hoernstein S.N.W."/>
            <person name="Larsson A."/>
            <person name="Li F.W."/>
            <person name="Perroud P.F."/>
            <person name="Phillips J."/>
            <person name="Ranjan P."/>
            <person name="Rokshar D.S."/>
            <person name="Rothfels C.J."/>
            <person name="Schneider L."/>
            <person name="Shu S."/>
            <person name="Stevenson D.W."/>
            <person name="Thummler F."/>
            <person name="Tillich M."/>
            <person name="Villarreal Aguilar J.C."/>
            <person name="Widiez T."/>
            <person name="Wong G.K."/>
            <person name="Wymore A."/>
            <person name="Zhang Y."/>
            <person name="Zimmer A.D."/>
            <person name="Quatrano R.S."/>
            <person name="Mayer K.F.X."/>
            <person name="Goodstein D."/>
            <person name="Casacuberta J.M."/>
            <person name="Vandepoele K."/>
            <person name="Reski R."/>
            <person name="Cuming A.C."/>
            <person name="Tuskan G.A."/>
            <person name="Maumus F."/>
            <person name="Salse J."/>
            <person name="Schmutz J."/>
            <person name="Rensing S.A."/>
        </authorList>
    </citation>
    <scope>NUCLEOTIDE SEQUENCE [LARGE SCALE GENOMIC DNA]</scope>
    <source>
        <strain evidence="4 5">cv. Gransden 2004</strain>
    </source>
</reference>
<evidence type="ECO:0000313" key="3">
    <source>
        <dbReference type="EMBL" id="PNR42645.1"/>
    </source>
</evidence>
<name>A0A2K1JM70_PHYPA</name>
<dbReference type="PANTHER" id="PTHR33831">
    <property type="entry name" value="GPI-ANCHORED PROTEIN"/>
    <property type="match status" value="1"/>
</dbReference>
<dbReference type="InterPro" id="IPR059003">
    <property type="entry name" value="At1g61900_C"/>
</dbReference>
<evidence type="ECO:0000313" key="4">
    <source>
        <dbReference type="EnsemblPlants" id="Pp3c13_16530V3.1"/>
    </source>
</evidence>
<dbReference type="Pfam" id="PF26584">
    <property type="entry name" value="At1g61900"/>
    <property type="match status" value="1"/>
</dbReference>
<evidence type="ECO:0000259" key="2">
    <source>
        <dbReference type="Pfam" id="PF26584"/>
    </source>
</evidence>
<feature type="domain" description="At1g61900-like C-terminal" evidence="2">
    <location>
        <begin position="1"/>
        <end position="33"/>
    </location>
</feature>
<reference evidence="3 5" key="1">
    <citation type="journal article" date="2008" name="Science">
        <title>The Physcomitrella genome reveals evolutionary insights into the conquest of land by plants.</title>
        <authorList>
            <person name="Rensing S."/>
            <person name="Lang D."/>
            <person name="Zimmer A."/>
            <person name="Terry A."/>
            <person name="Salamov A."/>
            <person name="Shapiro H."/>
            <person name="Nishiyama T."/>
            <person name="Perroud P.-F."/>
            <person name="Lindquist E."/>
            <person name="Kamisugi Y."/>
            <person name="Tanahashi T."/>
            <person name="Sakakibara K."/>
            <person name="Fujita T."/>
            <person name="Oishi K."/>
            <person name="Shin-I T."/>
            <person name="Kuroki Y."/>
            <person name="Toyoda A."/>
            <person name="Suzuki Y."/>
            <person name="Hashimoto A."/>
            <person name="Yamaguchi K."/>
            <person name="Sugano A."/>
            <person name="Kohara Y."/>
            <person name="Fujiyama A."/>
            <person name="Anterola A."/>
            <person name="Aoki S."/>
            <person name="Ashton N."/>
            <person name="Barbazuk W.B."/>
            <person name="Barker E."/>
            <person name="Bennetzen J."/>
            <person name="Bezanilla M."/>
            <person name="Blankenship R."/>
            <person name="Cho S.H."/>
            <person name="Dutcher S."/>
            <person name="Estelle M."/>
            <person name="Fawcett J.A."/>
            <person name="Gundlach H."/>
            <person name="Hanada K."/>
            <person name="Heyl A."/>
            <person name="Hicks K.A."/>
            <person name="Hugh J."/>
            <person name="Lohr M."/>
            <person name="Mayer K."/>
            <person name="Melkozernov A."/>
            <person name="Murata T."/>
            <person name="Nelson D."/>
            <person name="Pils B."/>
            <person name="Prigge M."/>
            <person name="Reiss B."/>
            <person name="Renner T."/>
            <person name="Rombauts S."/>
            <person name="Rushton P."/>
            <person name="Sanderfoot A."/>
            <person name="Schween G."/>
            <person name="Shiu S.-H."/>
            <person name="Stueber K."/>
            <person name="Theodoulou F.L."/>
            <person name="Tu H."/>
            <person name="Van de Peer Y."/>
            <person name="Verrier P.J."/>
            <person name="Waters E."/>
            <person name="Wood A."/>
            <person name="Yang L."/>
            <person name="Cove D."/>
            <person name="Cuming A."/>
            <person name="Hasebe M."/>
            <person name="Lucas S."/>
            <person name="Mishler D.B."/>
            <person name="Reski R."/>
            <person name="Grigoriev I."/>
            <person name="Quatrano R.S."/>
            <person name="Boore J.L."/>
        </authorList>
    </citation>
    <scope>NUCLEOTIDE SEQUENCE [LARGE SCALE GENOMIC DNA]</scope>
    <source>
        <strain evidence="4 5">cv. Gransden 2004</strain>
    </source>
</reference>
<dbReference type="InParanoid" id="A0A2K1JM70"/>
<accession>A0A2K1JM70</accession>
<evidence type="ECO:0000313" key="5">
    <source>
        <dbReference type="Proteomes" id="UP000006727"/>
    </source>
</evidence>
<dbReference type="PANTHER" id="PTHR33831:SF4">
    <property type="entry name" value="GPI-ANCHORED PROTEIN"/>
    <property type="match status" value="1"/>
</dbReference>